<evidence type="ECO:0000256" key="1">
    <source>
        <dbReference type="ARBA" id="ARBA00022723"/>
    </source>
</evidence>
<evidence type="ECO:0000256" key="5">
    <source>
        <dbReference type="ARBA" id="ARBA00023125"/>
    </source>
</evidence>
<keyword evidence="4" id="KW-0805">Transcription regulation</keyword>
<dbReference type="PROSITE" id="PS51030">
    <property type="entry name" value="NUCLEAR_REC_DBD_2"/>
    <property type="match status" value="1"/>
</dbReference>
<dbReference type="GO" id="GO:0000122">
    <property type="term" value="P:negative regulation of transcription by RNA polymerase II"/>
    <property type="evidence" value="ECO:0007669"/>
    <property type="project" value="TreeGrafter"/>
</dbReference>
<evidence type="ECO:0000256" key="7">
    <source>
        <dbReference type="ARBA" id="ARBA00023170"/>
    </source>
</evidence>
<evidence type="ECO:0000256" key="6">
    <source>
        <dbReference type="ARBA" id="ARBA00023163"/>
    </source>
</evidence>
<evidence type="ECO:0000259" key="9">
    <source>
        <dbReference type="PROSITE" id="PS51030"/>
    </source>
</evidence>
<dbReference type="Pfam" id="PF00105">
    <property type="entry name" value="zf-C4"/>
    <property type="match status" value="1"/>
</dbReference>
<evidence type="ECO:0000313" key="11">
    <source>
        <dbReference type="EMBL" id="CAF0998748.1"/>
    </source>
</evidence>
<dbReference type="OrthoDB" id="6159439at2759"/>
<dbReference type="GO" id="GO:0045944">
    <property type="term" value="P:positive regulation of transcription by RNA polymerase II"/>
    <property type="evidence" value="ECO:0007669"/>
    <property type="project" value="TreeGrafter"/>
</dbReference>
<dbReference type="PROSITE" id="PS00031">
    <property type="entry name" value="NUCLEAR_REC_DBD_1"/>
    <property type="match status" value="1"/>
</dbReference>
<keyword evidence="8" id="KW-0539">Nucleus</keyword>
<accession>A0A814GN43</accession>
<dbReference type="Gene3D" id="3.30.50.10">
    <property type="entry name" value="Erythroid Transcription Factor GATA-1, subunit A"/>
    <property type="match status" value="1"/>
</dbReference>
<dbReference type="SUPFAM" id="SSF57716">
    <property type="entry name" value="Glucocorticoid receptor-like (DNA-binding domain)"/>
    <property type="match status" value="1"/>
</dbReference>
<dbReference type="PRINTS" id="PR00047">
    <property type="entry name" value="STROIDFINGER"/>
</dbReference>
<keyword evidence="5" id="KW-0238">DNA-binding</keyword>
<dbReference type="Proteomes" id="UP000663828">
    <property type="component" value="Unassembled WGS sequence"/>
</dbReference>
<evidence type="ECO:0000256" key="2">
    <source>
        <dbReference type="ARBA" id="ARBA00022771"/>
    </source>
</evidence>
<proteinExistence type="predicted"/>
<dbReference type="GO" id="GO:0004879">
    <property type="term" value="F:nuclear receptor activity"/>
    <property type="evidence" value="ECO:0007669"/>
    <property type="project" value="TreeGrafter"/>
</dbReference>
<organism evidence="11 12">
    <name type="scientific">Adineta ricciae</name>
    <name type="common">Rotifer</name>
    <dbReference type="NCBI Taxonomy" id="249248"/>
    <lineage>
        <taxon>Eukaryota</taxon>
        <taxon>Metazoa</taxon>
        <taxon>Spiralia</taxon>
        <taxon>Gnathifera</taxon>
        <taxon>Rotifera</taxon>
        <taxon>Eurotatoria</taxon>
        <taxon>Bdelloidea</taxon>
        <taxon>Adinetida</taxon>
        <taxon>Adinetidae</taxon>
        <taxon>Adineta</taxon>
    </lineage>
</organism>
<keyword evidence="2" id="KW-0863">Zinc-finger</keyword>
<dbReference type="AlphaFoldDB" id="A0A814GN43"/>
<dbReference type="GO" id="GO:0000978">
    <property type="term" value="F:RNA polymerase II cis-regulatory region sequence-specific DNA binding"/>
    <property type="evidence" value="ECO:0007669"/>
    <property type="project" value="TreeGrafter"/>
</dbReference>
<evidence type="ECO:0000313" key="10">
    <source>
        <dbReference type="EMBL" id="CAF0739798.1"/>
    </source>
</evidence>
<evidence type="ECO:0000313" key="12">
    <source>
        <dbReference type="Proteomes" id="UP000663828"/>
    </source>
</evidence>
<keyword evidence="3" id="KW-0862">Zinc</keyword>
<gene>
    <name evidence="10" type="ORF">EDS130_LOCUS1654</name>
    <name evidence="11" type="ORF">XAT740_LOCUS13090</name>
</gene>
<sequence>MDSPVDKEESRLTSICQVCGSDGALVHYGAVCCVSCKMFFRRNVQYDLNAHRCSFNEKCDININSRRACRYCRLQKCIAVNMQRELIRAPHCRRHQSQNKCLLVKPIESGANNRSLLTDDQWTRISNVINAYDTKSPVENIRHLLSTQLQQPAKIRLKKDKSIFIDILVSLYRSMLPFIESLPEYQDLSVNDRCELIDRNLSCVGAYNGIPIFRNAGVTLSSAFTCGFPSVYGSSLAEDSIRIAQRLEHDMTIIKLFMPVLLFSTTHHVNYSKSISKTDSSSIGDHNSVFFNSIHLFCIQNMYVEILFKYLIYRFGYETASLRFATLLKNFLDQSMCISRSGEVQEHKELMQSLVRQTETTLTLEADSMD</sequence>
<name>A0A814GN43_ADIRI</name>
<reference evidence="11" key="1">
    <citation type="submission" date="2021-02" db="EMBL/GenBank/DDBJ databases">
        <authorList>
            <person name="Nowell W R."/>
        </authorList>
    </citation>
    <scope>NUCLEOTIDE SEQUENCE</scope>
</reference>
<dbReference type="InterPro" id="IPR050234">
    <property type="entry name" value="Nuclear_hormone_rcpt_NR1"/>
</dbReference>
<feature type="domain" description="Nuclear receptor" evidence="9">
    <location>
        <begin position="13"/>
        <end position="89"/>
    </location>
</feature>
<protein>
    <recommendedName>
        <fullName evidence="9">Nuclear receptor domain-containing protein</fullName>
    </recommendedName>
</protein>
<keyword evidence="12" id="KW-1185">Reference proteome</keyword>
<dbReference type="InterPro" id="IPR001628">
    <property type="entry name" value="Znf_hrmn_rcpt"/>
</dbReference>
<evidence type="ECO:0000256" key="3">
    <source>
        <dbReference type="ARBA" id="ARBA00022833"/>
    </source>
</evidence>
<evidence type="ECO:0000256" key="4">
    <source>
        <dbReference type="ARBA" id="ARBA00023015"/>
    </source>
</evidence>
<dbReference type="InterPro" id="IPR013088">
    <property type="entry name" value="Znf_NHR/GATA"/>
</dbReference>
<dbReference type="GO" id="GO:0008270">
    <property type="term" value="F:zinc ion binding"/>
    <property type="evidence" value="ECO:0007669"/>
    <property type="project" value="UniProtKB-KW"/>
</dbReference>
<dbReference type="PANTHER" id="PTHR24082">
    <property type="entry name" value="NUCLEAR HORMONE RECEPTOR"/>
    <property type="match status" value="1"/>
</dbReference>
<dbReference type="EMBL" id="CAJNOR010000752">
    <property type="protein sequence ID" value="CAF0998748.1"/>
    <property type="molecule type" value="Genomic_DNA"/>
</dbReference>
<evidence type="ECO:0000256" key="8">
    <source>
        <dbReference type="ARBA" id="ARBA00023242"/>
    </source>
</evidence>
<dbReference type="Proteomes" id="UP000663852">
    <property type="component" value="Unassembled WGS sequence"/>
</dbReference>
<keyword evidence="1" id="KW-0479">Metal-binding</keyword>
<dbReference type="EMBL" id="CAJNOJ010000004">
    <property type="protein sequence ID" value="CAF0739798.1"/>
    <property type="molecule type" value="Genomic_DNA"/>
</dbReference>
<keyword evidence="7" id="KW-0675">Receptor</keyword>
<dbReference type="GO" id="GO:0030154">
    <property type="term" value="P:cell differentiation"/>
    <property type="evidence" value="ECO:0007669"/>
    <property type="project" value="TreeGrafter"/>
</dbReference>
<dbReference type="PANTHER" id="PTHR24082:SF507">
    <property type="entry name" value="BILE ACID RECEPTOR-RELATED"/>
    <property type="match status" value="1"/>
</dbReference>
<keyword evidence="6" id="KW-0804">Transcription</keyword>
<comment type="caution">
    <text evidence="11">The sequence shown here is derived from an EMBL/GenBank/DDBJ whole genome shotgun (WGS) entry which is preliminary data.</text>
</comment>
<dbReference type="SMART" id="SM00399">
    <property type="entry name" value="ZnF_C4"/>
    <property type="match status" value="1"/>
</dbReference>